<keyword evidence="1" id="KW-0812">Transmembrane</keyword>
<feature type="transmembrane region" description="Helical" evidence="1">
    <location>
        <begin position="46"/>
        <end position="65"/>
    </location>
</feature>
<feature type="transmembrane region" description="Helical" evidence="1">
    <location>
        <begin position="7"/>
        <end position="26"/>
    </location>
</feature>
<evidence type="ECO:0000256" key="1">
    <source>
        <dbReference type="SAM" id="Phobius"/>
    </source>
</evidence>
<accession>A0ABN1F107</accession>
<comment type="caution">
    <text evidence="2">The sequence shown here is derived from an EMBL/GenBank/DDBJ whole genome shotgun (WGS) entry which is preliminary data.</text>
</comment>
<evidence type="ECO:0000313" key="3">
    <source>
        <dbReference type="Proteomes" id="UP001500668"/>
    </source>
</evidence>
<keyword evidence="1" id="KW-1133">Transmembrane helix</keyword>
<keyword evidence="1" id="KW-0472">Membrane</keyword>
<dbReference type="Proteomes" id="UP001500668">
    <property type="component" value="Unassembled WGS sequence"/>
</dbReference>
<sequence length="66" mass="6661">MGLSFSVKLLIVLAAALVSVIVGMLAGMLARLDGNPLPARITRGTVAFGGSLTLLLLVLTSLGLLA</sequence>
<keyword evidence="3" id="KW-1185">Reference proteome</keyword>
<proteinExistence type="predicted"/>
<reference evidence="2 3" key="1">
    <citation type="journal article" date="2019" name="Int. J. Syst. Evol. Microbiol.">
        <title>The Global Catalogue of Microorganisms (GCM) 10K type strain sequencing project: providing services to taxonomists for standard genome sequencing and annotation.</title>
        <authorList>
            <consortium name="The Broad Institute Genomics Platform"/>
            <consortium name="The Broad Institute Genome Sequencing Center for Infectious Disease"/>
            <person name="Wu L."/>
            <person name="Ma J."/>
        </authorList>
    </citation>
    <scope>NUCLEOTIDE SEQUENCE [LARGE SCALE GENOMIC DNA]</scope>
    <source>
        <strain evidence="2 3">JCM 5067</strain>
    </source>
</reference>
<organism evidence="2 3">
    <name type="scientific">Streptomyces crystallinus</name>
    <dbReference type="NCBI Taxonomy" id="68191"/>
    <lineage>
        <taxon>Bacteria</taxon>
        <taxon>Bacillati</taxon>
        <taxon>Actinomycetota</taxon>
        <taxon>Actinomycetes</taxon>
        <taxon>Kitasatosporales</taxon>
        <taxon>Streptomycetaceae</taxon>
        <taxon>Streptomyces</taxon>
    </lineage>
</organism>
<protein>
    <submittedName>
        <fullName evidence="2">Uncharacterized protein</fullName>
    </submittedName>
</protein>
<gene>
    <name evidence="2" type="ORF">GCM10010394_05190</name>
</gene>
<dbReference type="EMBL" id="BAAACA010000004">
    <property type="protein sequence ID" value="GAA0579595.1"/>
    <property type="molecule type" value="Genomic_DNA"/>
</dbReference>
<evidence type="ECO:0000313" key="2">
    <source>
        <dbReference type="EMBL" id="GAA0579595.1"/>
    </source>
</evidence>
<name>A0ABN1F107_9ACTN</name>